<evidence type="ECO:0000313" key="1">
    <source>
        <dbReference type="Proteomes" id="UP000887578"/>
    </source>
</evidence>
<reference evidence="2" key="1">
    <citation type="submission" date="2022-11" db="UniProtKB">
        <authorList>
            <consortium name="WormBaseParasite"/>
        </authorList>
    </citation>
    <scope>IDENTIFICATION</scope>
</reference>
<dbReference type="AlphaFoldDB" id="A0A914PMK9"/>
<evidence type="ECO:0000313" key="2">
    <source>
        <dbReference type="WBParaSite" id="PDA_v2.g1600.t1"/>
    </source>
</evidence>
<name>A0A914PMK9_9BILA</name>
<proteinExistence type="predicted"/>
<keyword evidence="1" id="KW-1185">Reference proteome</keyword>
<organism evidence="1 2">
    <name type="scientific">Panagrolaimus davidi</name>
    <dbReference type="NCBI Taxonomy" id="227884"/>
    <lineage>
        <taxon>Eukaryota</taxon>
        <taxon>Metazoa</taxon>
        <taxon>Ecdysozoa</taxon>
        <taxon>Nematoda</taxon>
        <taxon>Chromadorea</taxon>
        <taxon>Rhabditida</taxon>
        <taxon>Tylenchina</taxon>
        <taxon>Panagrolaimomorpha</taxon>
        <taxon>Panagrolaimoidea</taxon>
        <taxon>Panagrolaimidae</taxon>
        <taxon>Panagrolaimus</taxon>
    </lineage>
</organism>
<dbReference type="WBParaSite" id="PDA_v2.g1600.t1">
    <property type="protein sequence ID" value="PDA_v2.g1600.t1"/>
    <property type="gene ID" value="PDA_v2.g1600"/>
</dbReference>
<accession>A0A914PMK9</accession>
<sequence length="86" mass="10082">MRKFCVQVIGGFRFSTVLIHNATPRLIRILHQDFSERAGRDKEPLAEFKSEIKEGKADLHITFIRNEDVDRIMMMVIDEQSYLDTL</sequence>
<protein>
    <submittedName>
        <fullName evidence="2">Uncharacterized protein</fullName>
    </submittedName>
</protein>
<dbReference type="Proteomes" id="UP000887578">
    <property type="component" value="Unplaced"/>
</dbReference>